<dbReference type="OMA" id="SFVLWHP"/>
<dbReference type="GO" id="GO:0032299">
    <property type="term" value="C:ribonuclease H2 complex"/>
    <property type="evidence" value="ECO:0007669"/>
    <property type="project" value="InterPro"/>
</dbReference>
<dbReference type="STRING" id="47427.A0A2H3D4G0"/>
<organism evidence="2 3">
    <name type="scientific">Armillaria gallica</name>
    <name type="common">Bulbous honey fungus</name>
    <name type="synonym">Armillaria bulbosa</name>
    <dbReference type="NCBI Taxonomy" id="47427"/>
    <lineage>
        <taxon>Eukaryota</taxon>
        <taxon>Fungi</taxon>
        <taxon>Dikarya</taxon>
        <taxon>Basidiomycota</taxon>
        <taxon>Agaricomycotina</taxon>
        <taxon>Agaricomycetes</taxon>
        <taxon>Agaricomycetidae</taxon>
        <taxon>Agaricales</taxon>
        <taxon>Marasmiineae</taxon>
        <taxon>Physalacriaceae</taxon>
        <taxon>Armillaria</taxon>
    </lineage>
</organism>
<feature type="region of interest" description="Disordered" evidence="1">
    <location>
        <begin position="35"/>
        <end position="65"/>
    </location>
</feature>
<dbReference type="EMBL" id="KZ293689">
    <property type="protein sequence ID" value="PBK85688.1"/>
    <property type="molecule type" value="Genomic_DNA"/>
</dbReference>
<dbReference type="InParanoid" id="A0A2H3D4G0"/>
<dbReference type="Proteomes" id="UP000217790">
    <property type="component" value="Unassembled WGS sequence"/>
</dbReference>
<dbReference type="Pfam" id="PF08615">
    <property type="entry name" value="RNase_H2_suC"/>
    <property type="match status" value="1"/>
</dbReference>
<sequence>MASSISLPSCSPNLMPFHIDYDGPAPISTFLRVEERVTENLDEPQPAPDGPKAESSTTAAGSTPSLGRRAVSYLVSSFRGRTLHGTQIDVPVGYTGLVLKGVDGVKKEKGRGKAPQAHSPSRATHRSTRNRRDEDEDMEEYETATQSSAPVLNPTAQFSSFVLWHPDTLGREKDDEYVRSLNEWTKLSEQIHYIPDDT</sequence>
<dbReference type="PANTHER" id="PTHR47204:SF1">
    <property type="entry name" value="RIBONUCLEASE H2 SUBUNIT C"/>
    <property type="match status" value="1"/>
</dbReference>
<dbReference type="Gene3D" id="2.40.128.680">
    <property type="match status" value="1"/>
</dbReference>
<feature type="compositionally biased region" description="Polar residues" evidence="1">
    <location>
        <begin position="143"/>
        <end position="152"/>
    </location>
</feature>
<name>A0A2H3D4G0_ARMGA</name>
<dbReference type="GO" id="GO:0006401">
    <property type="term" value="P:RNA catabolic process"/>
    <property type="evidence" value="ECO:0007669"/>
    <property type="project" value="InterPro"/>
</dbReference>
<dbReference type="PANTHER" id="PTHR47204">
    <property type="entry name" value="OS02G0168900 PROTEIN"/>
    <property type="match status" value="1"/>
</dbReference>
<accession>A0A2H3D4G0</accession>
<dbReference type="AlphaFoldDB" id="A0A2H3D4G0"/>
<evidence type="ECO:0000313" key="2">
    <source>
        <dbReference type="EMBL" id="PBK85688.1"/>
    </source>
</evidence>
<dbReference type="InterPro" id="IPR013924">
    <property type="entry name" value="RNase_H2_suC"/>
</dbReference>
<evidence type="ECO:0000256" key="1">
    <source>
        <dbReference type="SAM" id="MobiDB-lite"/>
    </source>
</evidence>
<dbReference type="FunCoup" id="A0A2H3D4G0">
    <property type="interactions" value="32"/>
</dbReference>
<keyword evidence="3" id="KW-1185">Reference proteome</keyword>
<dbReference type="OrthoDB" id="6222486at2759"/>
<protein>
    <submittedName>
        <fullName evidence="2">Ribonuclease H1 small subunit</fullName>
    </submittedName>
</protein>
<evidence type="ECO:0000313" key="3">
    <source>
        <dbReference type="Proteomes" id="UP000217790"/>
    </source>
</evidence>
<feature type="region of interest" description="Disordered" evidence="1">
    <location>
        <begin position="106"/>
        <end position="152"/>
    </location>
</feature>
<proteinExistence type="predicted"/>
<feature type="compositionally biased region" description="Polar residues" evidence="1">
    <location>
        <begin position="54"/>
        <end position="65"/>
    </location>
</feature>
<dbReference type="CDD" id="cd09271">
    <property type="entry name" value="RNase_H2-C"/>
    <property type="match status" value="1"/>
</dbReference>
<reference evidence="3" key="1">
    <citation type="journal article" date="2017" name="Nat. Ecol. Evol.">
        <title>Genome expansion and lineage-specific genetic innovations in the forest pathogenic fungi Armillaria.</title>
        <authorList>
            <person name="Sipos G."/>
            <person name="Prasanna A.N."/>
            <person name="Walter M.C."/>
            <person name="O'Connor E."/>
            <person name="Balint B."/>
            <person name="Krizsan K."/>
            <person name="Kiss B."/>
            <person name="Hess J."/>
            <person name="Varga T."/>
            <person name="Slot J."/>
            <person name="Riley R."/>
            <person name="Boka B."/>
            <person name="Rigling D."/>
            <person name="Barry K."/>
            <person name="Lee J."/>
            <person name="Mihaltcheva S."/>
            <person name="LaButti K."/>
            <person name="Lipzen A."/>
            <person name="Waldron R."/>
            <person name="Moloney N.M."/>
            <person name="Sperisen C."/>
            <person name="Kredics L."/>
            <person name="Vagvoelgyi C."/>
            <person name="Patrignani A."/>
            <person name="Fitzpatrick D."/>
            <person name="Nagy I."/>
            <person name="Doyle S."/>
            <person name="Anderson J.B."/>
            <person name="Grigoriev I.V."/>
            <person name="Gueldener U."/>
            <person name="Muensterkoetter M."/>
            <person name="Nagy L.G."/>
        </authorList>
    </citation>
    <scope>NUCLEOTIDE SEQUENCE [LARGE SCALE GENOMIC DNA]</scope>
    <source>
        <strain evidence="3">Ar21-2</strain>
    </source>
</reference>
<gene>
    <name evidence="2" type="ORF">ARMGADRAFT_1017759</name>
</gene>